<protein>
    <recommendedName>
        <fullName evidence="3">Dymeclin</fullName>
    </recommendedName>
</protein>
<evidence type="ECO:0000313" key="1">
    <source>
        <dbReference type="EMBL" id="OHS98670.1"/>
    </source>
</evidence>
<dbReference type="GO" id="GO:0005797">
    <property type="term" value="C:Golgi medial cisterna"/>
    <property type="evidence" value="ECO:0007669"/>
    <property type="project" value="TreeGrafter"/>
</dbReference>
<comment type="caution">
    <text evidence="1">The sequence shown here is derived from an EMBL/GenBank/DDBJ whole genome shotgun (WGS) entry which is preliminary data.</text>
</comment>
<proteinExistence type="predicted"/>
<dbReference type="GO" id="GO:0016020">
    <property type="term" value="C:membrane"/>
    <property type="evidence" value="ECO:0007669"/>
    <property type="project" value="TreeGrafter"/>
</dbReference>
<gene>
    <name evidence="1" type="ORF">TRFO_34894</name>
</gene>
<dbReference type="VEuPathDB" id="TrichDB:TRFO_34894"/>
<keyword evidence="2" id="KW-1185">Reference proteome</keyword>
<dbReference type="InterPro" id="IPR026705">
    <property type="entry name" value="Hid-1/Ecm30"/>
</dbReference>
<name>A0A1J4JHT2_9EUKA</name>
<dbReference type="EMBL" id="MLAK01001041">
    <property type="protein sequence ID" value="OHS98670.1"/>
    <property type="molecule type" value="Genomic_DNA"/>
</dbReference>
<reference evidence="1" key="1">
    <citation type="submission" date="2016-10" db="EMBL/GenBank/DDBJ databases">
        <authorList>
            <person name="Benchimol M."/>
            <person name="Almeida L.G."/>
            <person name="Vasconcelos A.T."/>
            <person name="Perreira-Neves A."/>
            <person name="Rosa I.A."/>
            <person name="Tasca T."/>
            <person name="Bogo M.R."/>
            <person name="de Souza W."/>
        </authorList>
    </citation>
    <scope>NUCLEOTIDE SEQUENCE [LARGE SCALE GENOMIC DNA]</scope>
    <source>
        <strain evidence="1">K</strain>
    </source>
</reference>
<dbReference type="AlphaFoldDB" id="A0A1J4JHT2"/>
<accession>A0A1J4JHT2</accession>
<dbReference type="RefSeq" id="XP_068351807.1">
    <property type="nucleotide sequence ID" value="XM_068509936.1"/>
</dbReference>
<dbReference type="GeneID" id="94844640"/>
<dbReference type="Proteomes" id="UP000179807">
    <property type="component" value="Unassembled WGS sequence"/>
</dbReference>
<dbReference type="GO" id="GO:0000138">
    <property type="term" value="C:Golgi trans cisterna"/>
    <property type="evidence" value="ECO:0007669"/>
    <property type="project" value="TreeGrafter"/>
</dbReference>
<evidence type="ECO:0000313" key="2">
    <source>
        <dbReference type="Proteomes" id="UP000179807"/>
    </source>
</evidence>
<evidence type="ECO:0008006" key="3">
    <source>
        <dbReference type="Google" id="ProtNLM"/>
    </source>
</evidence>
<sequence length="535" mass="60918">MGGGSSINPVESTLSQLAQADYSQNTSFWNDLLNSYSNFPDSIQWYPSTLHQIAQKYPSNMVKLITFCNTFIENLRMTDPSKITKSTFDQLCLTCQIFTSSCSVILTSQGYSSLITTIRPQISIFQNGLPKCLCIAHLTGLSEEGQNIMQEGFIKARYDIIHALLCTINLNYFTRFIENPPFLEISLPEFPANIFFKMSCELKDINPDHYSLFKNCIALSAKLQPNITEAISAIDSNILQKFFIESHIDQYFLTFLFQCLLNNKKSVKKLIKENKTNILIFKILNFAQLKLEAVGISFMHTLSACSIQLILEEPEAVTLLNQNFALEFTSKFQPQQGTFADVLIEVLFGICNSNSLIPTFSEIFKLIAPRVTQLSVFCSMKIIDVFQLIQTMNFDQKIYATEQLMEAFAIILQRREGNEYFRMIMAQRTATFQFMNKLKSVKSSAIEIIQKYLAVVRGIILKMNSKKVDLSEINSSILSVDVESIFPKVVHFDVNPFSLSGRIEGSWTEWCEVLFLQCFKAEFDVIKQYDASSSK</sequence>
<dbReference type="PANTHER" id="PTHR21575:SF12">
    <property type="entry name" value="PROTEIN HID1"/>
    <property type="match status" value="1"/>
</dbReference>
<dbReference type="PANTHER" id="PTHR21575">
    <property type="entry name" value="PROTEIN HID1"/>
    <property type="match status" value="1"/>
</dbReference>
<organism evidence="1 2">
    <name type="scientific">Tritrichomonas foetus</name>
    <dbReference type="NCBI Taxonomy" id="1144522"/>
    <lineage>
        <taxon>Eukaryota</taxon>
        <taxon>Metamonada</taxon>
        <taxon>Parabasalia</taxon>
        <taxon>Tritrichomonadida</taxon>
        <taxon>Tritrichomonadidae</taxon>
        <taxon>Tritrichomonas</taxon>
    </lineage>
</organism>